<evidence type="ECO:0000313" key="2">
    <source>
        <dbReference type="Proteomes" id="UP001595767"/>
    </source>
</evidence>
<keyword evidence="2" id="KW-1185">Reference proteome</keyword>
<accession>A0ABV8LD94</accession>
<sequence length="68" mass="7836">MNTTDLSRVAEEYRESARRVLSYGRHARVFWKPNQRTVDEIAADNPDLVLAEHFATVPRDNQEARHGA</sequence>
<protein>
    <submittedName>
        <fullName evidence="1">Uncharacterized protein</fullName>
    </submittedName>
</protein>
<evidence type="ECO:0000313" key="1">
    <source>
        <dbReference type="EMBL" id="MFC4128865.1"/>
    </source>
</evidence>
<dbReference type="EMBL" id="JBHSBA010000016">
    <property type="protein sequence ID" value="MFC4128865.1"/>
    <property type="molecule type" value="Genomic_DNA"/>
</dbReference>
<dbReference type="RefSeq" id="WP_378554734.1">
    <property type="nucleotide sequence ID" value="NZ_JBHSBA010000016.1"/>
</dbReference>
<comment type="caution">
    <text evidence="1">The sequence shown here is derived from an EMBL/GenBank/DDBJ whole genome shotgun (WGS) entry which is preliminary data.</text>
</comment>
<dbReference type="Proteomes" id="UP001595767">
    <property type="component" value="Unassembled WGS sequence"/>
</dbReference>
<reference evidence="2" key="1">
    <citation type="journal article" date="2019" name="Int. J. Syst. Evol. Microbiol.">
        <title>The Global Catalogue of Microorganisms (GCM) 10K type strain sequencing project: providing services to taxonomists for standard genome sequencing and annotation.</title>
        <authorList>
            <consortium name="The Broad Institute Genomics Platform"/>
            <consortium name="The Broad Institute Genome Sequencing Center for Infectious Disease"/>
            <person name="Wu L."/>
            <person name="Ma J."/>
        </authorList>
    </citation>
    <scope>NUCLEOTIDE SEQUENCE [LARGE SCALE GENOMIC DNA]</scope>
    <source>
        <strain evidence="2">CGMCC 4.7204</strain>
    </source>
</reference>
<proteinExistence type="predicted"/>
<name>A0ABV8LD94_9NOCA</name>
<organism evidence="1 2">
    <name type="scientific">Nocardia rhizosphaerae</name>
    <dbReference type="NCBI Taxonomy" id="1691571"/>
    <lineage>
        <taxon>Bacteria</taxon>
        <taxon>Bacillati</taxon>
        <taxon>Actinomycetota</taxon>
        <taxon>Actinomycetes</taxon>
        <taxon>Mycobacteriales</taxon>
        <taxon>Nocardiaceae</taxon>
        <taxon>Nocardia</taxon>
    </lineage>
</organism>
<gene>
    <name evidence="1" type="ORF">ACFOW8_28420</name>
</gene>